<dbReference type="Proteomes" id="UP000230066">
    <property type="component" value="Unassembled WGS sequence"/>
</dbReference>
<evidence type="ECO:0000313" key="3">
    <source>
        <dbReference type="EMBL" id="THD22192.1"/>
    </source>
</evidence>
<dbReference type="GO" id="GO:0016020">
    <property type="term" value="C:membrane"/>
    <property type="evidence" value="ECO:0007669"/>
    <property type="project" value="UniProtKB-SubCell"/>
</dbReference>
<dbReference type="PANTHER" id="PTHR23320">
    <property type="entry name" value="MEMBRANE-SPANNING 4-DOMAINS SUBFAMILY A MS4A -RELATED"/>
    <property type="match status" value="1"/>
</dbReference>
<name>A0A4E0RWE5_FASHE</name>
<gene>
    <name evidence="3" type="ORF">D915_006933</name>
</gene>
<evidence type="ECO:0000256" key="2">
    <source>
        <dbReference type="SAM" id="Phobius"/>
    </source>
</evidence>
<feature type="region of interest" description="Disordered" evidence="1">
    <location>
        <begin position="602"/>
        <end position="629"/>
    </location>
</feature>
<feature type="compositionally biased region" description="Basic residues" evidence="1">
    <location>
        <begin position="784"/>
        <end position="801"/>
    </location>
</feature>
<feature type="region of interest" description="Disordered" evidence="1">
    <location>
        <begin position="781"/>
        <end position="812"/>
    </location>
</feature>
<dbReference type="EMBL" id="JXXN02002933">
    <property type="protein sequence ID" value="THD22192.1"/>
    <property type="molecule type" value="Genomic_DNA"/>
</dbReference>
<feature type="region of interest" description="Disordered" evidence="1">
    <location>
        <begin position="833"/>
        <end position="858"/>
    </location>
</feature>
<feature type="transmembrane region" description="Helical" evidence="2">
    <location>
        <begin position="339"/>
        <end position="362"/>
    </location>
</feature>
<proteinExistence type="predicted"/>
<comment type="caution">
    <text evidence="3">The sequence shown here is derived from an EMBL/GenBank/DDBJ whole genome shotgun (WGS) entry which is preliminary data.</text>
</comment>
<feature type="transmembrane region" description="Helical" evidence="2">
    <location>
        <begin position="303"/>
        <end position="327"/>
    </location>
</feature>
<reference evidence="3" key="1">
    <citation type="submission" date="2019-03" db="EMBL/GenBank/DDBJ databases">
        <title>Improved annotation for the trematode Fasciola hepatica.</title>
        <authorList>
            <person name="Choi Y.-J."/>
            <person name="Martin J."/>
            <person name="Mitreva M."/>
        </authorList>
    </citation>
    <scope>NUCLEOTIDE SEQUENCE [LARGE SCALE GENOMIC DNA]</scope>
</reference>
<feature type="region of interest" description="Disordered" evidence="1">
    <location>
        <begin position="728"/>
        <end position="769"/>
    </location>
</feature>
<dbReference type="AlphaFoldDB" id="A0A4E0RWE5"/>
<protein>
    <submittedName>
        <fullName evidence="3">Uncharacterized protein</fullName>
    </submittedName>
</protein>
<keyword evidence="4" id="KW-1185">Reference proteome</keyword>
<evidence type="ECO:0000256" key="1">
    <source>
        <dbReference type="SAM" id="MobiDB-lite"/>
    </source>
</evidence>
<keyword evidence="2" id="KW-1133">Transmembrane helix</keyword>
<feature type="compositionally biased region" description="Polar residues" evidence="1">
    <location>
        <begin position="606"/>
        <end position="623"/>
    </location>
</feature>
<feature type="compositionally biased region" description="Polar residues" evidence="1">
    <location>
        <begin position="746"/>
        <end position="755"/>
    </location>
</feature>
<sequence>MTVRDDAENHFYHGHTHQCLLSFQTFSAVQTHVSISERGCLLRQASRESLLPKSLINVGNDVPVGLCESTDGVGLNQMDSDDNVSSLACGHSQVGFGQQGPQIMPKQSITVCERTSWADNLHTDRRLSCCGHALATSQSQAASLLTQRSEGHDSPPVFLSTSTNADQSTTTHSVVEVAERELDAISIMQPPVSMNSQSCTPVLHEYAEPEQPLLMCCCLCGHCLNHCFSSKSTASNRCTAAHFLSSSSCPPMCLSSSWCDWQWNRWRRRRIPNENLLVLSVIQLLCGFAAIILSSVALTKAVFLYQMATGMWAGFLMLITGTQGLIASRRPIVCTLTGLLTLCVVVTIAACLLICVSVAGTIEDGFLDHMNTRSRSQHQTIKLTYSFHPSTGGLQKSDQFYSLTYQGLPENRTVHRLSWGAVRQLYTDRASSHFVGSSQDTHLRTCQVILHVLLLLVGILESSVSLSTCVLCCRCVCSRSGRFGTSQNPFATRTNIVSLNAATANQAVSVLRSGELNQFIGSGNLLLAVSAGTPSDQTDPSLNLLRQTLSGMEPCIHPSVTPFLPQFNRPALILTQAGTGAMAWTAARAAATLVDRESMGVDDSCRTTTSLTDASATESTTVNPPRPGRLRQIFHPQFGLRHNRNNRVDRPQLLFTSLSTLNNRNSVANQSNRGVQNSSAMVTGLPPCPPGSTLIYVMPSPNSDSPPMIFPPFPPVYSSLQKRPSVFNTPRRSGHGNRRNAHMHRNPTSATTTRSRGIRSSEHARPGRSITRQYLSRIFTWHRGSTRRSQRMAGTQHRRPSPSRTSNSGLICAGGNRLLQPVLIIEDPDIFQMNSTDPPPYSAIDQGPLSCDVESQDS</sequence>
<dbReference type="InterPro" id="IPR030417">
    <property type="entry name" value="MS4A"/>
</dbReference>
<dbReference type="PANTHER" id="PTHR23320:SF130">
    <property type="entry name" value="TRANSMEMBRANE PROTEIN 212"/>
    <property type="match status" value="1"/>
</dbReference>
<feature type="transmembrane region" description="Helical" evidence="2">
    <location>
        <begin position="276"/>
        <end position="297"/>
    </location>
</feature>
<organism evidence="3 4">
    <name type="scientific">Fasciola hepatica</name>
    <name type="common">Liver fluke</name>
    <dbReference type="NCBI Taxonomy" id="6192"/>
    <lineage>
        <taxon>Eukaryota</taxon>
        <taxon>Metazoa</taxon>
        <taxon>Spiralia</taxon>
        <taxon>Lophotrochozoa</taxon>
        <taxon>Platyhelminthes</taxon>
        <taxon>Trematoda</taxon>
        <taxon>Digenea</taxon>
        <taxon>Plagiorchiida</taxon>
        <taxon>Echinostomata</taxon>
        <taxon>Echinostomatoidea</taxon>
        <taxon>Fasciolidae</taxon>
        <taxon>Fasciola</taxon>
    </lineage>
</organism>
<keyword evidence="2" id="KW-0812">Transmembrane</keyword>
<evidence type="ECO:0000313" key="4">
    <source>
        <dbReference type="Proteomes" id="UP000230066"/>
    </source>
</evidence>
<keyword evidence="2" id="KW-0472">Membrane</keyword>
<feature type="compositionally biased region" description="Basic residues" evidence="1">
    <location>
        <begin position="732"/>
        <end position="745"/>
    </location>
</feature>
<accession>A0A4E0RWE5</accession>